<keyword evidence="2" id="KW-1185">Reference proteome</keyword>
<accession>A0A2T7DAA4</accession>
<evidence type="ECO:0000313" key="2">
    <source>
        <dbReference type="Proteomes" id="UP000244336"/>
    </source>
</evidence>
<proteinExistence type="predicted"/>
<dbReference type="EMBL" id="CM009754">
    <property type="protein sequence ID" value="PUZ52504.1"/>
    <property type="molecule type" value="Genomic_DNA"/>
</dbReference>
<evidence type="ECO:0008006" key="3">
    <source>
        <dbReference type="Google" id="ProtNLM"/>
    </source>
</evidence>
<dbReference type="Proteomes" id="UP000244336">
    <property type="component" value="Chromosome 6"/>
</dbReference>
<evidence type="ECO:0000313" key="1">
    <source>
        <dbReference type="EMBL" id="PUZ52504.1"/>
    </source>
</evidence>
<gene>
    <name evidence="1" type="ORF">GQ55_6G275600</name>
</gene>
<name>A0A2T7DAA4_9POAL</name>
<organism evidence="1 2">
    <name type="scientific">Panicum hallii var. hallii</name>
    <dbReference type="NCBI Taxonomy" id="1504633"/>
    <lineage>
        <taxon>Eukaryota</taxon>
        <taxon>Viridiplantae</taxon>
        <taxon>Streptophyta</taxon>
        <taxon>Embryophyta</taxon>
        <taxon>Tracheophyta</taxon>
        <taxon>Spermatophyta</taxon>
        <taxon>Magnoliopsida</taxon>
        <taxon>Liliopsida</taxon>
        <taxon>Poales</taxon>
        <taxon>Poaceae</taxon>
        <taxon>PACMAD clade</taxon>
        <taxon>Panicoideae</taxon>
        <taxon>Panicodae</taxon>
        <taxon>Paniceae</taxon>
        <taxon>Panicinae</taxon>
        <taxon>Panicum</taxon>
        <taxon>Panicum sect. Panicum</taxon>
    </lineage>
</organism>
<dbReference type="OrthoDB" id="10606640at2759"/>
<dbReference type="Gramene" id="PUZ52504">
    <property type="protein sequence ID" value="PUZ52504"/>
    <property type="gene ID" value="GQ55_6G275600"/>
</dbReference>
<dbReference type="AlphaFoldDB" id="A0A2T7DAA4"/>
<protein>
    <recommendedName>
        <fullName evidence="3">Pentatricopeptide repeat-containing protein</fullName>
    </recommendedName>
</protein>
<reference evidence="1 2" key="1">
    <citation type="submission" date="2018-04" db="EMBL/GenBank/DDBJ databases">
        <title>WGS assembly of Panicum hallii var. hallii HAL2.</title>
        <authorList>
            <person name="Lovell J."/>
            <person name="Jenkins J."/>
            <person name="Lowry D."/>
            <person name="Mamidi S."/>
            <person name="Sreedasyam A."/>
            <person name="Weng X."/>
            <person name="Barry K."/>
            <person name="Bonette J."/>
            <person name="Campitelli B."/>
            <person name="Daum C."/>
            <person name="Gordon S."/>
            <person name="Gould B."/>
            <person name="Lipzen A."/>
            <person name="MacQueen A."/>
            <person name="Palacio-Mejia J."/>
            <person name="Plott C."/>
            <person name="Shakirov E."/>
            <person name="Shu S."/>
            <person name="Yoshinaga Y."/>
            <person name="Zane M."/>
            <person name="Rokhsar D."/>
            <person name="Grimwood J."/>
            <person name="Schmutz J."/>
            <person name="Juenger T."/>
        </authorList>
    </citation>
    <scope>NUCLEOTIDE SEQUENCE [LARGE SCALE GENOMIC DNA]</scope>
    <source>
        <strain evidence="2">cv. HAL2</strain>
    </source>
</reference>
<sequence>MPASSTSAASTLLPRCRSLAAVKQLHDHFLSHSNRPFPYNHFLSKLLSLLRHGRRYQCRIRLCPPPPLFPPAPHRLLIQCHVPLLCHLAPGHHPSPVPPHAPLRAPPRHLHASPSCSSLPRAAHPERSLARSAHALLEKLGLRGHDHTVHSLITMYSYLGDHLAARRVFDGIPHHYVVS</sequence>